<evidence type="ECO:0000256" key="1">
    <source>
        <dbReference type="ARBA" id="ARBA00023015"/>
    </source>
</evidence>
<name>A0A1L9WXL8_ASPA1</name>
<evidence type="ECO:0000256" key="3">
    <source>
        <dbReference type="ARBA" id="ARBA00023163"/>
    </source>
</evidence>
<keyword evidence="4" id="KW-0539">Nucleus</keyword>
<dbReference type="InterPro" id="IPR036864">
    <property type="entry name" value="Zn2-C6_fun-type_DNA-bd_sf"/>
</dbReference>
<dbReference type="GO" id="GO:0009893">
    <property type="term" value="P:positive regulation of metabolic process"/>
    <property type="evidence" value="ECO:0007669"/>
    <property type="project" value="UniProtKB-ARBA"/>
</dbReference>
<dbReference type="CDD" id="cd00067">
    <property type="entry name" value="GAL4"/>
    <property type="match status" value="1"/>
</dbReference>
<keyword evidence="1" id="KW-0805">Transcription regulation</keyword>
<evidence type="ECO:0000256" key="4">
    <source>
        <dbReference type="ARBA" id="ARBA00023242"/>
    </source>
</evidence>
<sequence>MTARQSSPTSDHLHSDGNVRKRVCKACDRCRLKKSKCDGANPCGRCRTDNAICVFGERKKAHDKVYPKGYVEMLEQQQAWLVHGLQELYRRATEGEGWPGEPLQCEPNGHPLTHDLLTRLGALDQTKGERFEENTEAMQQELWTQNAGHMQRQDSSDGSSDSAQSPTVPTRFSDPFAHQIPPTPTTFSASRAQGPTIKTEPQMAPSNPAFAASMSMQGVVNPLALQTPQQWPSNNFSSFEDIDLIGASDYTNLSFDDQVSSPMFNRQIPMSCMLTSSYMDTKSDYEDINQFLNANPPEIAST</sequence>
<evidence type="ECO:0000259" key="6">
    <source>
        <dbReference type="PROSITE" id="PS50048"/>
    </source>
</evidence>
<dbReference type="GO" id="GO:0003677">
    <property type="term" value="F:DNA binding"/>
    <property type="evidence" value="ECO:0007669"/>
    <property type="project" value="UniProtKB-KW"/>
</dbReference>
<evidence type="ECO:0000256" key="5">
    <source>
        <dbReference type="SAM" id="MobiDB-lite"/>
    </source>
</evidence>
<protein>
    <recommendedName>
        <fullName evidence="6">Zn(2)-C6 fungal-type domain-containing protein</fullName>
    </recommendedName>
</protein>
<dbReference type="OMA" id="YEDFNQF"/>
<evidence type="ECO:0000313" key="7">
    <source>
        <dbReference type="EMBL" id="OJK00638.1"/>
    </source>
</evidence>
<feature type="compositionally biased region" description="Low complexity" evidence="5">
    <location>
        <begin position="156"/>
        <end position="165"/>
    </location>
</feature>
<accession>A0A1L9WXL8</accession>
<dbReference type="AlphaFoldDB" id="A0A1L9WXL8"/>
<dbReference type="InterPro" id="IPR001138">
    <property type="entry name" value="Zn2Cys6_DnaBD"/>
</dbReference>
<dbReference type="PANTHER" id="PTHR47655:SF3">
    <property type="entry name" value="ZN(II)2CYS6 TRANSCRIPTION FACTOR (EUROFUNG)"/>
    <property type="match status" value="1"/>
</dbReference>
<feature type="region of interest" description="Disordered" evidence="5">
    <location>
        <begin position="146"/>
        <end position="206"/>
    </location>
</feature>
<dbReference type="Proteomes" id="UP000184546">
    <property type="component" value="Unassembled WGS sequence"/>
</dbReference>
<dbReference type="OrthoDB" id="4151048at2759"/>
<gene>
    <name evidence="7" type="ORF">ASPACDRAFT_27179</name>
</gene>
<dbReference type="VEuPathDB" id="FungiDB:ASPACDRAFT_27179"/>
<dbReference type="PANTHER" id="PTHR47655">
    <property type="entry name" value="QUINIC ACID UTILIZATION ACTIVATOR"/>
    <property type="match status" value="1"/>
</dbReference>
<dbReference type="FunFam" id="4.10.240.10:FF:000013">
    <property type="entry name" value="C6 transcription factor, putative"/>
    <property type="match status" value="1"/>
</dbReference>
<dbReference type="Pfam" id="PF00172">
    <property type="entry name" value="Zn_clus"/>
    <property type="match status" value="1"/>
</dbReference>
<dbReference type="STRING" id="690307.A0A1L9WXL8"/>
<dbReference type="PROSITE" id="PS00463">
    <property type="entry name" value="ZN2_CY6_FUNGAL_1"/>
    <property type="match status" value="1"/>
</dbReference>
<dbReference type="GO" id="GO:0008270">
    <property type="term" value="F:zinc ion binding"/>
    <property type="evidence" value="ECO:0007669"/>
    <property type="project" value="InterPro"/>
</dbReference>
<keyword evidence="3" id="KW-0804">Transcription</keyword>
<dbReference type="EMBL" id="KV878975">
    <property type="protein sequence ID" value="OJK00638.1"/>
    <property type="molecule type" value="Genomic_DNA"/>
</dbReference>
<dbReference type="InterPro" id="IPR052783">
    <property type="entry name" value="Metabolic/Drug-Res_Regulator"/>
</dbReference>
<dbReference type="SMART" id="SM00066">
    <property type="entry name" value="GAL4"/>
    <property type="match status" value="1"/>
</dbReference>
<dbReference type="GeneID" id="30973290"/>
<keyword evidence="2" id="KW-0238">DNA-binding</keyword>
<dbReference type="SUPFAM" id="SSF57701">
    <property type="entry name" value="Zn2/Cys6 DNA-binding domain"/>
    <property type="match status" value="1"/>
</dbReference>
<dbReference type="PROSITE" id="PS50048">
    <property type="entry name" value="ZN2_CY6_FUNGAL_2"/>
    <property type="match status" value="1"/>
</dbReference>
<dbReference type="Gene3D" id="4.10.240.10">
    <property type="entry name" value="Zn(2)-C6 fungal-type DNA-binding domain"/>
    <property type="match status" value="1"/>
</dbReference>
<evidence type="ECO:0000313" key="8">
    <source>
        <dbReference type="Proteomes" id="UP000184546"/>
    </source>
</evidence>
<organism evidence="7 8">
    <name type="scientific">Aspergillus aculeatus (strain ATCC 16872 / CBS 172.66 / WB 5094)</name>
    <dbReference type="NCBI Taxonomy" id="690307"/>
    <lineage>
        <taxon>Eukaryota</taxon>
        <taxon>Fungi</taxon>
        <taxon>Dikarya</taxon>
        <taxon>Ascomycota</taxon>
        <taxon>Pezizomycotina</taxon>
        <taxon>Eurotiomycetes</taxon>
        <taxon>Eurotiomycetidae</taxon>
        <taxon>Eurotiales</taxon>
        <taxon>Aspergillaceae</taxon>
        <taxon>Aspergillus</taxon>
        <taxon>Aspergillus subgen. Circumdati</taxon>
    </lineage>
</organism>
<evidence type="ECO:0000256" key="2">
    <source>
        <dbReference type="ARBA" id="ARBA00023125"/>
    </source>
</evidence>
<proteinExistence type="predicted"/>
<feature type="domain" description="Zn(2)-C6 fungal-type" evidence="6">
    <location>
        <begin position="26"/>
        <end position="55"/>
    </location>
</feature>
<reference evidence="8" key="1">
    <citation type="journal article" date="2017" name="Genome Biol.">
        <title>Comparative genomics reveals high biological diversity and specific adaptations in the industrially and medically important fungal genus Aspergillus.</title>
        <authorList>
            <person name="de Vries R.P."/>
            <person name="Riley R."/>
            <person name="Wiebenga A."/>
            <person name="Aguilar-Osorio G."/>
            <person name="Amillis S."/>
            <person name="Uchima C.A."/>
            <person name="Anderluh G."/>
            <person name="Asadollahi M."/>
            <person name="Askin M."/>
            <person name="Barry K."/>
            <person name="Battaglia E."/>
            <person name="Bayram O."/>
            <person name="Benocci T."/>
            <person name="Braus-Stromeyer S.A."/>
            <person name="Caldana C."/>
            <person name="Canovas D."/>
            <person name="Cerqueira G.C."/>
            <person name="Chen F."/>
            <person name="Chen W."/>
            <person name="Choi C."/>
            <person name="Clum A."/>
            <person name="Dos Santos R.A."/>
            <person name="Damasio A.R."/>
            <person name="Diallinas G."/>
            <person name="Emri T."/>
            <person name="Fekete E."/>
            <person name="Flipphi M."/>
            <person name="Freyberg S."/>
            <person name="Gallo A."/>
            <person name="Gournas C."/>
            <person name="Habgood R."/>
            <person name="Hainaut M."/>
            <person name="Harispe M.L."/>
            <person name="Henrissat B."/>
            <person name="Hilden K.S."/>
            <person name="Hope R."/>
            <person name="Hossain A."/>
            <person name="Karabika E."/>
            <person name="Karaffa L."/>
            <person name="Karanyi Z."/>
            <person name="Krasevec N."/>
            <person name="Kuo A."/>
            <person name="Kusch H."/>
            <person name="LaButti K."/>
            <person name="Lagendijk E.L."/>
            <person name="Lapidus A."/>
            <person name="Levasseur A."/>
            <person name="Lindquist E."/>
            <person name="Lipzen A."/>
            <person name="Logrieco A.F."/>
            <person name="MacCabe A."/>
            <person name="Maekelae M.R."/>
            <person name="Malavazi I."/>
            <person name="Melin P."/>
            <person name="Meyer V."/>
            <person name="Mielnichuk N."/>
            <person name="Miskei M."/>
            <person name="Molnar A.P."/>
            <person name="Mule G."/>
            <person name="Ngan C.Y."/>
            <person name="Orejas M."/>
            <person name="Orosz E."/>
            <person name="Ouedraogo J.P."/>
            <person name="Overkamp K.M."/>
            <person name="Park H.-S."/>
            <person name="Perrone G."/>
            <person name="Piumi F."/>
            <person name="Punt P.J."/>
            <person name="Ram A.F."/>
            <person name="Ramon A."/>
            <person name="Rauscher S."/>
            <person name="Record E."/>
            <person name="Riano-Pachon D.M."/>
            <person name="Robert V."/>
            <person name="Roehrig J."/>
            <person name="Ruller R."/>
            <person name="Salamov A."/>
            <person name="Salih N.S."/>
            <person name="Samson R.A."/>
            <person name="Sandor E."/>
            <person name="Sanguinetti M."/>
            <person name="Schuetze T."/>
            <person name="Sepcic K."/>
            <person name="Shelest E."/>
            <person name="Sherlock G."/>
            <person name="Sophianopoulou V."/>
            <person name="Squina F.M."/>
            <person name="Sun H."/>
            <person name="Susca A."/>
            <person name="Todd R.B."/>
            <person name="Tsang A."/>
            <person name="Unkles S.E."/>
            <person name="van de Wiele N."/>
            <person name="van Rossen-Uffink D."/>
            <person name="Oliveira J.V."/>
            <person name="Vesth T.C."/>
            <person name="Visser J."/>
            <person name="Yu J.-H."/>
            <person name="Zhou M."/>
            <person name="Andersen M.R."/>
            <person name="Archer D.B."/>
            <person name="Baker S.E."/>
            <person name="Benoit I."/>
            <person name="Brakhage A.A."/>
            <person name="Braus G.H."/>
            <person name="Fischer R."/>
            <person name="Frisvad J.C."/>
            <person name="Goldman G.H."/>
            <person name="Houbraken J."/>
            <person name="Oakley B."/>
            <person name="Pocsi I."/>
            <person name="Scazzocchio C."/>
            <person name="Seiboth B."/>
            <person name="vanKuyk P.A."/>
            <person name="Wortman J."/>
            <person name="Dyer P.S."/>
            <person name="Grigoriev I.V."/>
        </authorList>
    </citation>
    <scope>NUCLEOTIDE SEQUENCE [LARGE SCALE GENOMIC DNA]</scope>
    <source>
        <strain evidence="8">ATCC 16872 / CBS 172.66 / WB 5094</strain>
    </source>
</reference>
<dbReference type="GO" id="GO:0000981">
    <property type="term" value="F:DNA-binding transcription factor activity, RNA polymerase II-specific"/>
    <property type="evidence" value="ECO:0007669"/>
    <property type="project" value="InterPro"/>
</dbReference>
<dbReference type="RefSeq" id="XP_020056977.1">
    <property type="nucleotide sequence ID" value="XM_020199476.1"/>
</dbReference>
<keyword evidence="8" id="KW-1185">Reference proteome</keyword>